<keyword evidence="2" id="KW-1185">Reference proteome</keyword>
<proteinExistence type="predicted"/>
<dbReference type="EMBL" id="JANPWZ010001290">
    <property type="protein sequence ID" value="KAJ3567005.1"/>
    <property type="molecule type" value="Genomic_DNA"/>
</dbReference>
<organism evidence="1 2">
    <name type="scientific">Xylaria arbuscula</name>
    <dbReference type="NCBI Taxonomy" id="114810"/>
    <lineage>
        <taxon>Eukaryota</taxon>
        <taxon>Fungi</taxon>
        <taxon>Dikarya</taxon>
        <taxon>Ascomycota</taxon>
        <taxon>Pezizomycotina</taxon>
        <taxon>Sordariomycetes</taxon>
        <taxon>Xylariomycetidae</taxon>
        <taxon>Xylariales</taxon>
        <taxon>Xylariaceae</taxon>
        <taxon>Xylaria</taxon>
    </lineage>
</organism>
<evidence type="ECO:0000313" key="1">
    <source>
        <dbReference type="EMBL" id="KAJ3567005.1"/>
    </source>
</evidence>
<evidence type="ECO:0000313" key="2">
    <source>
        <dbReference type="Proteomes" id="UP001148614"/>
    </source>
</evidence>
<sequence length="192" mass="20346">MKEYVPQESSSSQAKYSNTSLAMYTSGNHSEKAAMAAKVSLKKVLNIYKNGIHDMNLGKGEPAEPLRSHGDILTLLGSTLTTFLGSTGRGREIATSGEASGENSLEGAWETGREASLATLGETRREASRETALTVATVTVTVVRTSRGETTLATARRAGRETGRETRLNAGRNVRRQTGGISSLSLEVAGIT</sequence>
<protein>
    <submittedName>
        <fullName evidence="1">Uncharacterized protein</fullName>
    </submittedName>
</protein>
<dbReference type="Proteomes" id="UP001148614">
    <property type="component" value="Unassembled WGS sequence"/>
</dbReference>
<dbReference type="AlphaFoldDB" id="A0A9W8NBA5"/>
<reference evidence="1" key="1">
    <citation type="submission" date="2022-07" db="EMBL/GenBank/DDBJ databases">
        <title>Genome Sequence of Xylaria arbuscula.</title>
        <authorList>
            <person name="Buettner E."/>
        </authorList>
    </citation>
    <scope>NUCLEOTIDE SEQUENCE</scope>
    <source>
        <strain evidence="1">VT107</strain>
    </source>
</reference>
<gene>
    <name evidence="1" type="ORF">NPX13_g6923</name>
</gene>
<comment type="caution">
    <text evidence="1">The sequence shown here is derived from an EMBL/GenBank/DDBJ whole genome shotgun (WGS) entry which is preliminary data.</text>
</comment>
<name>A0A9W8NBA5_9PEZI</name>
<accession>A0A9W8NBA5</accession>